<evidence type="ECO:0000256" key="5">
    <source>
        <dbReference type="RuleBase" id="RU362027"/>
    </source>
</evidence>
<organism evidence="7 8">
    <name type="scientific">Lithospermum erythrorhizon</name>
    <name type="common">Purple gromwell</name>
    <name type="synonym">Lithospermum officinale var. erythrorhizon</name>
    <dbReference type="NCBI Taxonomy" id="34254"/>
    <lineage>
        <taxon>Eukaryota</taxon>
        <taxon>Viridiplantae</taxon>
        <taxon>Streptophyta</taxon>
        <taxon>Embryophyta</taxon>
        <taxon>Tracheophyta</taxon>
        <taxon>Spermatophyta</taxon>
        <taxon>Magnoliopsida</taxon>
        <taxon>eudicotyledons</taxon>
        <taxon>Gunneridae</taxon>
        <taxon>Pentapetalae</taxon>
        <taxon>asterids</taxon>
        <taxon>lamiids</taxon>
        <taxon>Boraginales</taxon>
        <taxon>Boraginaceae</taxon>
        <taxon>Boraginoideae</taxon>
        <taxon>Lithospermeae</taxon>
        <taxon>Lithospermum</taxon>
    </lineage>
</organism>
<dbReference type="GO" id="GO:0071555">
    <property type="term" value="P:cell wall organization"/>
    <property type="evidence" value="ECO:0007669"/>
    <property type="project" value="UniProtKB-KW"/>
</dbReference>
<evidence type="ECO:0000256" key="6">
    <source>
        <dbReference type="SAM" id="MobiDB-lite"/>
    </source>
</evidence>
<dbReference type="PANTHER" id="PTHR32116:SF12">
    <property type="entry name" value="GALACTURONOSYLTRANSFERASE 7-RELATED"/>
    <property type="match status" value="1"/>
</dbReference>
<evidence type="ECO:0000313" key="7">
    <source>
        <dbReference type="EMBL" id="GAA0175073.1"/>
    </source>
</evidence>
<dbReference type="Pfam" id="PF01501">
    <property type="entry name" value="Glyco_transf_8"/>
    <property type="match status" value="1"/>
</dbReference>
<name>A0AAV3RGF2_LITER</name>
<evidence type="ECO:0000256" key="2">
    <source>
        <dbReference type="ARBA" id="ARBA00006351"/>
    </source>
</evidence>
<dbReference type="GO" id="GO:0047262">
    <property type="term" value="F:polygalacturonate 4-alpha-galacturonosyltransferase activity"/>
    <property type="evidence" value="ECO:0007669"/>
    <property type="project" value="InterPro"/>
</dbReference>
<comment type="similarity">
    <text evidence="2 5">Belongs to the glycosyltransferase 8 family.</text>
</comment>
<evidence type="ECO:0000256" key="3">
    <source>
        <dbReference type="ARBA" id="ARBA00022676"/>
    </source>
</evidence>
<dbReference type="Proteomes" id="UP001454036">
    <property type="component" value="Unassembled WGS sequence"/>
</dbReference>
<accession>A0AAV3RGF2</accession>
<feature type="region of interest" description="Disordered" evidence="6">
    <location>
        <begin position="44"/>
        <end position="147"/>
    </location>
</feature>
<proteinExistence type="inferred from homology"/>
<feature type="compositionally biased region" description="Basic and acidic residues" evidence="6">
    <location>
        <begin position="61"/>
        <end position="71"/>
    </location>
</feature>
<dbReference type="Pfam" id="PF25557">
    <property type="entry name" value="GAUT_1"/>
    <property type="match status" value="1"/>
</dbReference>
<dbReference type="SUPFAM" id="SSF53448">
    <property type="entry name" value="Nucleotide-diphospho-sugar transferases"/>
    <property type="match status" value="1"/>
</dbReference>
<keyword evidence="5" id="KW-0961">Cell wall biogenesis/degradation</keyword>
<dbReference type="PANTHER" id="PTHR32116">
    <property type="entry name" value="GALACTURONOSYLTRANSFERASE 4-RELATED"/>
    <property type="match status" value="1"/>
</dbReference>
<comment type="caution">
    <text evidence="7">The sequence shown here is derived from an EMBL/GenBank/DDBJ whole genome shotgun (WGS) entry which is preliminary data.</text>
</comment>
<dbReference type="InterPro" id="IPR029044">
    <property type="entry name" value="Nucleotide-diphossugar_trans"/>
</dbReference>
<keyword evidence="5" id="KW-0333">Golgi apparatus</keyword>
<dbReference type="EMBL" id="BAABME010009387">
    <property type="protein sequence ID" value="GAA0175073.1"/>
    <property type="molecule type" value="Genomic_DNA"/>
</dbReference>
<reference evidence="7 8" key="1">
    <citation type="submission" date="2024-01" db="EMBL/GenBank/DDBJ databases">
        <title>The complete chloroplast genome sequence of Lithospermum erythrorhizon: insights into the phylogenetic relationship among Boraginaceae species and the maternal lineages of purple gromwells.</title>
        <authorList>
            <person name="Okada T."/>
            <person name="Watanabe K."/>
        </authorList>
    </citation>
    <scope>NUCLEOTIDE SEQUENCE [LARGE SCALE GENOMIC DNA]</scope>
</reference>
<dbReference type="AlphaFoldDB" id="A0AAV3RGF2"/>
<evidence type="ECO:0000256" key="4">
    <source>
        <dbReference type="ARBA" id="ARBA00022679"/>
    </source>
</evidence>
<gene>
    <name evidence="7" type="ORF">LIER_28326</name>
</gene>
<protein>
    <recommendedName>
        <fullName evidence="5">Hexosyltransferase</fullName>
        <ecNumber evidence="5">2.4.1.-</ecNumber>
    </recommendedName>
</protein>
<comment type="pathway">
    <text evidence="1 5">Glycan metabolism; pectin biosynthesis.</text>
</comment>
<dbReference type="EC" id="2.4.1.-" evidence="5"/>
<sequence length="624" mass="71366">MKSMMGTKKRWKGLVIWVLALVVLSMLVHFLFILGLHTRLFSSSGYGDEHQNTTPVKSKLTMHDQQRDVHPSHGSKGTKSEHIKELMEELKTTIPKVNRGNSSDRSNTKSDGLRMSIPDHQQEQKIKANSGRLKDTGKTTSSLKGTSESQNCELRFGSYCLWRKKHREKMNDSIVKKMKDLLFVARAYYPSIAKMPSLAKFTQEMKLNIQDFERVLISTTTDKDLPSQIENKLSKMEAVIQKAKSHRVDCNNVDKKFRQLVDLTEDEISFHMKQSAFLYQLSVQTMPKSLHCLSMRLTAEHFGPSSLGMSEWLNSNRRLSPTLQHYVMFSNNVLASSVVINSTVMNAKETKSQVFHILTDRENFFAMEFWFFRNKYKEAVVQVLNVEELKLNGPGLVDPSHLSLPEEYRISINKIDKLSGILSSTEYVSVFSHMHYLLPEIFPTLKKIIILDEDVVVQSDLSFLWSLNMDGKVNGAVEECNVKLSQLLKYLGDEIPKEDSCAWMSGINVVDLERWRDQGLSKTFQRLVRKMHGQEGLSETASLGANFLAFQGQIFTLDNNLVVSGLGYNYGLNLGTIEKAAVLHFNGKMKPWLDLGIHDYSRFWTRYLDQDNHLLRDCNVNMAK</sequence>
<feature type="compositionally biased region" description="Basic and acidic residues" evidence="6">
    <location>
        <begin position="120"/>
        <end position="137"/>
    </location>
</feature>
<evidence type="ECO:0000256" key="1">
    <source>
        <dbReference type="ARBA" id="ARBA00004877"/>
    </source>
</evidence>
<feature type="compositionally biased region" description="Low complexity" evidence="6">
    <location>
        <begin position="138"/>
        <end position="147"/>
    </location>
</feature>
<evidence type="ECO:0000313" key="8">
    <source>
        <dbReference type="Proteomes" id="UP001454036"/>
    </source>
</evidence>
<keyword evidence="3 5" id="KW-0328">Glycosyltransferase</keyword>
<dbReference type="GO" id="GO:0000139">
    <property type="term" value="C:Golgi membrane"/>
    <property type="evidence" value="ECO:0007669"/>
    <property type="project" value="UniProtKB-SubCell"/>
</dbReference>
<dbReference type="InterPro" id="IPR029993">
    <property type="entry name" value="GAUT"/>
</dbReference>
<keyword evidence="8" id="KW-1185">Reference proteome</keyword>
<feature type="compositionally biased region" description="Basic and acidic residues" evidence="6">
    <location>
        <begin position="78"/>
        <end position="91"/>
    </location>
</feature>
<dbReference type="Gene3D" id="3.90.550.10">
    <property type="entry name" value="Spore Coat Polysaccharide Biosynthesis Protein SpsA, Chain A"/>
    <property type="match status" value="1"/>
</dbReference>
<comment type="subcellular location">
    <subcellularLocation>
        <location evidence="5">Golgi apparatus membrane</location>
        <topology evidence="5">Single-pass type II membrane protein</topology>
    </subcellularLocation>
</comment>
<keyword evidence="4 7" id="KW-0808">Transferase</keyword>
<dbReference type="InterPro" id="IPR002495">
    <property type="entry name" value="Glyco_trans_8"/>
</dbReference>